<evidence type="ECO:0000313" key="3">
    <source>
        <dbReference type="Proteomes" id="UP000566995"/>
    </source>
</evidence>
<protein>
    <recommendedName>
        <fullName evidence="1">GRAM domain-containing protein</fullName>
    </recommendedName>
</protein>
<dbReference type="RefSeq" id="WP_184593432.1">
    <property type="nucleotide sequence ID" value="NZ_JACHLI010000020.1"/>
</dbReference>
<dbReference type="InterPro" id="IPR011993">
    <property type="entry name" value="PH-like_dom_sf"/>
</dbReference>
<proteinExistence type="predicted"/>
<dbReference type="Gene3D" id="2.30.29.30">
    <property type="entry name" value="Pleckstrin-homology domain (PH domain)/Phosphotyrosine-binding domain (PTB)"/>
    <property type="match status" value="1"/>
</dbReference>
<organism evidence="2 3">
    <name type="scientific">Pseudomonas nitroreducens</name>
    <dbReference type="NCBI Taxonomy" id="46680"/>
    <lineage>
        <taxon>Bacteria</taxon>
        <taxon>Pseudomonadati</taxon>
        <taxon>Pseudomonadota</taxon>
        <taxon>Gammaproteobacteria</taxon>
        <taxon>Pseudomonadales</taxon>
        <taxon>Pseudomonadaceae</taxon>
        <taxon>Pseudomonas</taxon>
    </lineage>
</organism>
<name>A0A7W7P296_PSENT</name>
<dbReference type="InterPro" id="IPR004182">
    <property type="entry name" value="GRAM"/>
</dbReference>
<comment type="caution">
    <text evidence="2">The sequence shown here is derived from an EMBL/GenBank/DDBJ whole genome shotgun (WGS) entry which is preliminary data.</text>
</comment>
<feature type="domain" description="GRAM" evidence="1">
    <location>
        <begin position="5"/>
        <end position="98"/>
    </location>
</feature>
<dbReference type="AlphaFoldDB" id="A0A7W7P296"/>
<reference evidence="2 3" key="1">
    <citation type="submission" date="2020-08" db="EMBL/GenBank/DDBJ databases">
        <title>Functional genomics of gut bacteria from endangered species of beetles.</title>
        <authorList>
            <person name="Carlos-Shanley C."/>
        </authorList>
    </citation>
    <scope>NUCLEOTIDE SEQUENCE [LARGE SCALE GENOMIC DNA]</scope>
    <source>
        <strain evidence="2 3">S00179</strain>
    </source>
</reference>
<dbReference type="Proteomes" id="UP000566995">
    <property type="component" value="Unassembled WGS sequence"/>
</dbReference>
<gene>
    <name evidence="2" type="ORF">HNP46_004589</name>
</gene>
<sequence>MKTPLRTHEKLLRKGAANLQRGIETVGGHLYLTNQRLVFEAHAVNFQSKPSEIELSDIRYTAKAWTRFLGMIPLFPNSLSVHTQQSDPFSFVLFGRKQWAVAIDQAMNGRLG</sequence>
<dbReference type="EMBL" id="JACHLI010000020">
    <property type="protein sequence ID" value="MBB4865688.1"/>
    <property type="molecule type" value="Genomic_DNA"/>
</dbReference>
<accession>A0A7W7P296</accession>
<dbReference type="Pfam" id="PF02893">
    <property type="entry name" value="GRAM"/>
    <property type="match status" value="1"/>
</dbReference>
<evidence type="ECO:0000313" key="2">
    <source>
        <dbReference type="EMBL" id="MBB4865688.1"/>
    </source>
</evidence>
<evidence type="ECO:0000259" key="1">
    <source>
        <dbReference type="Pfam" id="PF02893"/>
    </source>
</evidence>